<proteinExistence type="predicted"/>
<dbReference type="STRING" id="208445.SAMN04489727_5893"/>
<keyword evidence="2" id="KW-1185">Reference proteome</keyword>
<dbReference type="AlphaFoldDB" id="A0A1H4X2P2"/>
<organism evidence="1 2">
    <name type="scientific">Amycolatopsis tolypomycina</name>
    <dbReference type="NCBI Taxonomy" id="208445"/>
    <lineage>
        <taxon>Bacteria</taxon>
        <taxon>Bacillati</taxon>
        <taxon>Actinomycetota</taxon>
        <taxon>Actinomycetes</taxon>
        <taxon>Pseudonocardiales</taxon>
        <taxon>Pseudonocardiaceae</taxon>
        <taxon>Amycolatopsis</taxon>
    </lineage>
</organism>
<evidence type="ECO:0000313" key="2">
    <source>
        <dbReference type="Proteomes" id="UP000199622"/>
    </source>
</evidence>
<evidence type="ECO:0008006" key="3">
    <source>
        <dbReference type="Google" id="ProtNLM"/>
    </source>
</evidence>
<accession>A0A1H4X2P2</accession>
<gene>
    <name evidence="1" type="ORF">SAMN04489727_5893</name>
</gene>
<reference evidence="2" key="1">
    <citation type="submission" date="2016-10" db="EMBL/GenBank/DDBJ databases">
        <authorList>
            <person name="Varghese N."/>
            <person name="Submissions S."/>
        </authorList>
    </citation>
    <scope>NUCLEOTIDE SEQUENCE [LARGE SCALE GENOMIC DNA]</scope>
    <source>
        <strain evidence="2">DSM 44544</strain>
    </source>
</reference>
<name>A0A1H4X2P2_9PSEU</name>
<dbReference type="EMBL" id="FNSO01000004">
    <property type="protein sequence ID" value="SEC99101.1"/>
    <property type="molecule type" value="Genomic_DNA"/>
</dbReference>
<sequence length="164" mass="17582">MLQVAQRHFESGTTVYNAEQKSYSTVFTLKPGNIRGDTAPATASDVDIKVEFDRLRKAGSIFADELSRDLHDIAGSLREILPTSSALERPEIGGGMGIGIGWTGPWDLWNANRILLAEALEKTAGQVAGVGDYLISASNFLERQDAAAKEALEQAGAELDGQFG</sequence>
<dbReference type="Proteomes" id="UP000199622">
    <property type="component" value="Unassembled WGS sequence"/>
</dbReference>
<protein>
    <recommendedName>
        <fullName evidence="3">Excreted virulence factor EspC, type VII ESX diderm</fullName>
    </recommendedName>
</protein>
<evidence type="ECO:0000313" key="1">
    <source>
        <dbReference type="EMBL" id="SEC99101.1"/>
    </source>
</evidence>